<dbReference type="InterPro" id="IPR038726">
    <property type="entry name" value="PDDEXK_AddAB-type"/>
</dbReference>
<dbReference type="GO" id="GO:0004386">
    <property type="term" value="F:helicase activity"/>
    <property type="evidence" value="ECO:0007669"/>
    <property type="project" value="UniProtKB-KW"/>
</dbReference>
<dbReference type="Gene3D" id="3.90.320.10">
    <property type="match status" value="1"/>
</dbReference>
<dbReference type="InterPro" id="IPR011604">
    <property type="entry name" value="PDDEXK-like_dom_sf"/>
</dbReference>
<dbReference type="RefSeq" id="WP_264322796.1">
    <property type="nucleotide sequence ID" value="NZ_JADEXN010000402.1"/>
</dbReference>
<dbReference type="EMBL" id="JADEXN010000402">
    <property type="protein sequence ID" value="MBE9042645.1"/>
    <property type="molecule type" value="Genomic_DNA"/>
</dbReference>
<keyword evidence="1" id="KW-0227">DNA damage</keyword>
<protein>
    <submittedName>
        <fullName evidence="5">PD-(D/E)XK nuclease family protein</fullName>
    </submittedName>
</protein>
<gene>
    <name evidence="5" type="ORF">IQ235_17940</name>
</gene>
<feature type="domain" description="PD-(D/E)XK endonuclease-like" evidence="4">
    <location>
        <begin position="1"/>
        <end position="196"/>
    </location>
</feature>
<keyword evidence="2" id="KW-0347">Helicase</keyword>
<organism evidence="5 6">
    <name type="scientific">Zarconia navalis LEGE 11467</name>
    <dbReference type="NCBI Taxonomy" id="1828826"/>
    <lineage>
        <taxon>Bacteria</taxon>
        <taxon>Bacillati</taxon>
        <taxon>Cyanobacteriota</taxon>
        <taxon>Cyanophyceae</taxon>
        <taxon>Oscillatoriophycideae</taxon>
        <taxon>Oscillatoriales</taxon>
        <taxon>Oscillatoriales incertae sedis</taxon>
        <taxon>Zarconia</taxon>
        <taxon>Zarconia navalis</taxon>
    </lineage>
</organism>
<keyword evidence="6" id="KW-1185">Reference proteome</keyword>
<keyword evidence="2" id="KW-0067">ATP-binding</keyword>
<accession>A0A928W3R1</accession>
<evidence type="ECO:0000313" key="6">
    <source>
        <dbReference type="Proteomes" id="UP000621799"/>
    </source>
</evidence>
<dbReference type="AlphaFoldDB" id="A0A928W3R1"/>
<proteinExistence type="predicted"/>
<reference evidence="5" key="1">
    <citation type="submission" date="2020-10" db="EMBL/GenBank/DDBJ databases">
        <authorList>
            <person name="Castelo-Branco R."/>
            <person name="Eusebio N."/>
            <person name="Adriana R."/>
            <person name="Vieira A."/>
            <person name="Brugerolle De Fraissinette N."/>
            <person name="Rezende De Castro R."/>
            <person name="Schneider M.P."/>
            <person name="Vasconcelos V."/>
            <person name="Leao P.N."/>
        </authorList>
    </citation>
    <scope>NUCLEOTIDE SEQUENCE</scope>
    <source>
        <strain evidence="5">LEGE 11467</strain>
    </source>
</reference>
<keyword evidence="2" id="KW-0378">Hydrolase</keyword>
<evidence type="ECO:0000313" key="5">
    <source>
        <dbReference type="EMBL" id="MBE9042645.1"/>
    </source>
</evidence>
<keyword evidence="3" id="KW-0234">DNA repair</keyword>
<evidence type="ECO:0000256" key="2">
    <source>
        <dbReference type="ARBA" id="ARBA00022806"/>
    </source>
</evidence>
<sequence>YACCPQRFEFSILRGHPGLGEGIAIAGRIGTLVHKALESGIRDIEALARFDPGMGRESIEEAIVLAQQFDRHPSYASVREGITAQEQNIRLTFAGLTFNGRVDAIGEDWVLDFKTDREFAPEYHRFQLWAYAEAVGAKVARIAYLRHDLLHTFGAKDLAVTSKEAATLVGQILAGDYTATPSSEVCRVCPYTEICEFADGAGDRE</sequence>
<dbReference type="GO" id="GO:0006281">
    <property type="term" value="P:DNA repair"/>
    <property type="evidence" value="ECO:0007669"/>
    <property type="project" value="UniProtKB-KW"/>
</dbReference>
<dbReference type="Proteomes" id="UP000621799">
    <property type="component" value="Unassembled WGS sequence"/>
</dbReference>
<name>A0A928W3R1_9CYAN</name>
<evidence type="ECO:0000259" key="4">
    <source>
        <dbReference type="Pfam" id="PF12705"/>
    </source>
</evidence>
<evidence type="ECO:0000256" key="1">
    <source>
        <dbReference type="ARBA" id="ARBA00022763"/>
    </source>
</evidence>
<feature type="non-terminal residue" evidence="5">
    <location>
        <position position="1"/>
    </location>
</feature>
<dbReference type="Pfam" id="PF12705">
    <property type="entry name" value="PDDEXK_1"/>
    <property type="match status" value="1"/>
</dbReference>
<evidence type="ECO:0000256" key="3">
    <source>
        <dbReference type="ARBA" id="ARBA00023204"/>
    </source>
</evidence>
<comment type="caution">
    <text evidence="5">The sequence shown here is derived from an EMBL/GenBank/DDBJ whole genome shotgun (WGS) entry which is preliminary data.</text>
</comment>
<keyword evidence="2" id="KW-0547">Nucleotide-binding</keyword>